<dbReference type="EMBL" id="CP104205">
    <property type="protein sequence ID" value="UWX55827.1"/>
    <property type="molecule type" value="Genomic_DNA"/>
</dbReference>
<organism evidence="2 3">
    <name type="scientific">Maribacter litopenaei</name>
    <dbReference type="NCBI Taxonomy" id="2976127"/>
    <lineage>
        <taxon>Bacteria</taxon>
        <taxon>Pseudomonadati</taxon>
        <taxon>Bacteroidota</taxon>
        <taxon>Flavobacteriia</taxon>
        <taxon>Flavobacteriales</taxon>
        <taxon>Flavobacteriaceae</taxon>
        <taxon>Maribacter</taxon>
    </lineage>
</organism>
<dbReference type="InterPro" id="IPR000182">
    <property type="entry name" value="GNAT_dom"/>
</dbReference>
<gene>
    <name evidence="2" type="ORF">NYZ99_05325</name>
</gene>
<protein>
    <submittedName>
        <fullName evidence="2">GNAT family N-acetyltransferase</fullName>
    </submittedName>
</protein>
<sequence>MDLETNLRFVALTPTLYHHYITIGTRAYNQHYKHLWPNGDTSTYIEYSFTRAVLLNEEMDMNTQLYLIQLDDSYVGIFKITLHKDVLTYPKSEAFFLDKIYILKEFSGRGIGSKCIKFVEEKAKKLSKKAIFLECMQKEYSSCILFGQSFFHCGP</sequence>
<dbReference type="SUPFAM" id="SSF55729">
    <property type="entry name" value="Acyl-CoA N-acyltransferases (Nat)"/>
    <property type="match status" value="1"/>
</dbReference>
<dbReference type="RefSeq" id="WP_260574237.1">
    <property type="nucleotide sequence ID" value="NZ_CP104205.1"/>
</dbReference>
<dbReference type="Proteomes" id="UP001059209">
    <property type="component" value="Chromosome"/>
</dbReference>
<dbReference type="CDD" id="cd04301">
    <property type="entry name" value="NAT_SF"/>
    <property type="match status" value="1"/>
</dbReference>
<evidence type="ECO:0000313" key="3">
    <source>
        <dbReference type="Proteomes" id="UP001059209"/>
    </source>
</evidence>
<name>A0ABY5Y9W6_9FLAO</name>
<reference evidence="2" key="1">
    <citation type="submission" date="2022-09" db="EMBL/GenBank/DDBJ databases">
        <title>Maribacter litopenaei sp. nov., isolated from the intestinal tract of the Pacific White Shrimp, Litopenaeus vannamei.</title>
        <authorList>
            <person name="Kim S.Y."/>
            <person name="Hwang C.Y."/>
        </authorList>
    </citation>
    <scope>NUCLEOTIDE SEQUENCE</scope>
    <source>
        <strain evidence="2">HL-LV01</strain>
    </source>
</reference>
<dbReference type="InterPro" id="IPR016181">
    <property type="entry name" value="Acyl_CoA_acyltransferase"/>
</dbReference>
<proteinExistence type="predicted"/>
<feature type="domain" description="N-acetyltransferase" evidence="1">
    <location>
        <begin position="7"/>
        <end position="155"/>
    </location>
</feature>
<dbReference type="Pfam" id="PF00583">
    <property type="entry name" value="Acetyltransf_1"/>
    <property type="match status" value="1"/>
</dbReference>
<evidence type="ECO:0000313" key="2">
    <source>
        <dbReference type="EMBL" id="UWX55827.1"/>
    </source>
</evidence>
<dbReference type="PROSITE" id="PS51186">
    <property type="entry name" value="GNAT"/>
    <property type="match status" value="1"/>
</dbReference>
<keyword evidence="3" id="KW-1185">Reference proteome</keyword>
<dbReference type="Gene3D" id="3.40.630.30">
    <property type="match status" value="1"/>
</dbReference>
<accession>A0ABY5Y9W6</accession>
<evidence type="ECO:0000259" key="1">
    <source>
        <dbReference type="PROSITE" id="PS51186"/>
    </source>
</evidence>